<dbReference type="InterPro" id="IPR036452">
    <property type="entry name" value="Ribo_hydro-like"/>
</dbReference>
<dbReference type="PANTHER" id="PTHR12304:SF4">
    <property type="entry name" value="URIDINE NUCLEOSIDASE"/>
    <property type="match status" value="1"/>
</dbReference>
<dbReference type="InterPro" id="IPR001910">
    <property type="entry name" value="Inosine/uridine_hydrolase_dom"/>
</dbReference>
<comment type="caution">
    <text evidence="4">The sequence shown here is derived from an EMBL/GenBank/DDBJ whole genome shotgun (WGS) entry which is preliminary data.</text>
</comment>
<keyword evidence="2" id="KW-0326">Glycosidase</keyword>
<gene>
    <name evidence="4" type="ORF">P5G52_03240</name>
</gene>
<feature type="domain" description="Inosine/uridine-preferring nucleoside hydrolase" evidence="3">
    <location>
        <begin position="5"/>
        <end position="256"/>
    </location>
</feature>
<dbReference type="EMBL" id="JAROCG010000001">
    <property type="protein sequence ID" value="MDN4609872.1"/>
    <property type="molecule type" value="Genomic_DNA"/>
</dbReference>
<evidence type="ECO:0000313" key="5">
    <source>
        <dbReference type="Proteomes" id="UP001174209"/>
    </source>
</evidence>
<evidence type="ECO:0000313" key="4">
    <source>
        <dbReference type="EMBL" id="MDN4609872.1"/>
    </source>
</evidence>
<reference evidence="4" key="1">
    <citation type="submission" date="2023-06" db="EMBL/GenBank/DDBJ databases">
        <title>MT1 and MT2 Draft Genomes of Novel Species.</title>
        <authorList>
            <person name="Venkateswaran K."/>
        </authorList>
    </citation>
    <scope>NUCLEOTIDE SEQUENCE</scope>
    <source>
        <strain evidence="4">IIF3SC-B10</strain>
    </source>
</reference>
<dbReference type="PANTHER" id="PTHR12304">
    <property type="entry name" value="INOSINE-URIDINE PREFERRING NUCLEOSIDE HYDROLASE"/>
    <property type="match status" value="1"/>
</dbReference>
<sequence>MKQRIIINTDAKNEADDQFAIVHALLSPSLDIRGIIPAHFGARRSTTSMLDSRAEVDLLVELLGMTGKVTIANGAAQAIADEHTPADSEGAQLIIRECRKPGRLSIIFLGPLTDMATALLLDPTIATNSDLTVVWVGGDPYDSVNAMGLGYEYNLSNDVHAANVVLQSGVQVQQIPWTVYSLVNVGYAELEERVAPYGPIGQYLVRQLKDLHRAEEAWETEVHTLGDSPAVGVVLRPSGARWRHHIVHHFEEPGRMTTRAVPHRTVAVADFVDVRFLLEDMYAKIKAHHAKTAHNDTTSLR</sequence>
<dbReference type="RefSeq" id="WP_301224627.1">
    <property type="nucleotide sequence ID" value="NZ_JAROCG010000001.1"/>
</dbReference>
<dbReference type="Gene3D" id="3.90.245.10">
    <property type="entry name" value="Ribonucleoside hydrolase-like"/>
    <property type="match status" value="1"/>
</dbReference>
<protein>
    <submittedName>
        <fullName evidence="4">Nucleoside hydrolase</fullName>
    </submittedName>
</protein>
<dbReference type="Pfam" id="PF01156">
    <property type="entry name" value="IU_nuc_hydro"/>
    <property type="match status" value="1"/>
</dbReference>
<evidence type="ECO:0000256" key="1">
    <source>
        <dbReference type="ARBA" id="ARBA00022801"/>
    </source>
</evidence>
<name>A0ABT8JZV0_9MICC</name>
<proteinExistence type="predicted"/>
<keyword evidence="5" id="KW-1185">Reference proteome</keyword>
<dbReference type="Proteomes" id="UP001174209">
    <property type="component" value="Unassembled WGS sequence"/>
</dbReference>
<dbReference type="GO" id="GO:0016787">
    <property type="term" value="F:hydrolase activity"/>
    <property type="evidence" value="ECO:0007669"/>
    <property type="project" value="UniProtKB-KW"/>
</dbReference>
<accession>A0ABT8JZV0</accession>
<keyword evidence="1 4" id="KW-0378">Hydrolase</keyword>
<evidence type="ECO:0000259" key="3">
    <source>
        <dbReference type="Pfam" id="PF01156"/>
    </source>
</evidence>
<organism evidence="4 5">
    <name type="scientific">Arthrobacter burdickii</name>
    <dbReference type="NCBI Taxonomy" id="3035920"/>
    <lineage>
        <taxon>Bacteria</taxon>
        <taxon>Bacillati</taxon>
        <taxon>Actinomycetota</taxon>
        <taxon>Actinomycetes</taxon>
        <taxon>Micrococcales</taxon>
        <taxon>Micrococcaceae</taxon>
        <taxon>Arthrobacter</taxon>
    </lineage>
</organism>
<evidence type="ECO:0000256" key="2">
    <source>
        <dbReference type="ARBA" id="ARBA00023295"/>
    </source>
</evidence>
<dbReference type="InterPro" id="IPR023186">
    <property type="entry name" value="IUNH"/>
</dbReference>
<dbReference type="SUPFAM" id="SSF53590">
    <property type="entry name" value="Nucleoside hydrolase"/>
    <property type="match status" value="1"/>
</dbReference>